<evidence type="ECO:0008006" key="4">
    <source>
        <dbReference type="Google" id="ProtNLM"/>
    </source>
</evidence>
<proteinExistence type="predicted"/>
<dbReference type="Proteomes" id="UP000295606">
    <property type="component" value="Unassembled WGS sequence"/>
</dbReference>
<name>A0A4R5LBW3_9BURK</name>
<feature type="signal peptide" evidence="1">
    <location>
        <begin position="1"/>
        <end position="18"/>
    </location>
</feature>
<sequence length="140" mass="16056">MKRILGLLVLMFSVPAYCEIITEDYCFATSGDKPVRFEMRTYFDDSVKWSGAFVRYEKSKELIPVVLTSVETDEIEKGHPAELTRKWLEISRGVITGEYEMTSRGASIESMSYKGYKSKKKYSFVFDANAQRTEGVGCNW</sequence>
<feature type="chain" id="PRO_5020927024" description="Lipoprotein" evidence="1">
    <location>
        <begin position="19"/>
        <end position="140"/>
    </location>
</feature>
<comment type="caution">
    <text evidence="2">The sequence shown here is derived from an EMBL/GenBank/DDBJ whole genome shotgun (WGS) entry which is preliminary data.</text>
</comment>
<dbReference type="AlphaFoldDB" id="A0A4R5LBW3"/>
<dbReference type="EMBL" id="SMOD01000018">
    <property type="protein sequence ID" value="TDG05874.1"/>
    <property type="molecule type" value="Genomic_DNA"/>
</dbReference>
<evidence type="ECO:0000256" key="1">
    <source>
        <dbReference type="SAM" id="SignalP"/>
    </source>
</evidence>
<keyword evidence="1" id="KW-0732">Signal</keyword>
<protein>
    <recommendedName>
        <fullName evidence="4">Lipoprotein</fullName>
    </recommendedName>
</protein>
<dbReference type="RefSeq" id="WP_133185113.1">
    <property type="nucleotide sequence ID" value="NZ_SMOD01000018.1"/>
</dbReference>
<dbReference type="OrthoDB" id="9096196at2"/>
<organism evidence="2 3">
    <name type="scientific">Paraburkholderia guartelaensis</name>
    <dbReference type="NCBI Taxonomy" id="2546446"/>
    <lineage>
        <taxon>Bacteria</taxon>
        <taxon>Pseudomonadati</taxon>
        <taxon>Pseudomonadota</taxon>
        <taxon>Betaproteobacteria</taxon>
        <taxon>Burkholderiales</taxon>
        <taxon>Burkholderiaceae</taxon>
        <taxon>Paraburkholderia</taxon>
    </lineage>
</organism>
<reference evidence="2 3" key="1">
    <citation type="submission" date="2019-03" db="EMBL/GenBank/DDBJ databases">
        <title>Paraburkholderia sp. isolated from native Mimosa gymnas in Guartela State Park, Brazil.</title>
        <authorList>
            <person name="Paulitsch F."/>
            <person name="Hungria M."/>
            <person name="Delamuta J.R.M."/>
            <person name="Ribeiro R.A."/>
            <person name="Dall'Agnol R."/>
            <person name="Silva J.S.B."/>
        </authorList>
    </citation>
    <scope>NUCLEOTIDE SEQUENCE [LARGE SCALE GENOMIC DNA]</scope>
    <source>
        <strain evidence="2 3">CNPSo 3008</strain>
    </source>
</reference>
<evidence type="ECO:0000313" key="2">
    <source>
        <dbReference type="EMBL" id="TDG05874.1"/>
    </source>
</evidence>
<evidence type="ECO:0000313" key="3">
    <source>
        <dbReference type="Proteomes" id="UP000295606"/>
    </source>
</evidence>
<gene>
    <name evidence="2" type="ORF">E1N52_23440</name>
</gene>
<accession>A0A4R5LBW3</accession>